<dbReference type="PANTHER" id="PTHR30348:SF9">
    <property type="entry name" value="UPF0759 PROTEIN YECE"/>
    <property type="match status" value="1"/>
</dbReference>
<dbReference type="Pfam" id="PF01904">
    <property type="entry name" value="DUF72"/>
    <property type="match status" value="1"/>
</dbReference>
<evidence type="ECO:0000313" key="1">
    <source>
        <dbReference type="EMBL" id="MBB3230655.1"/>
    </source>
</evidence>
<protein>
    <submittedName>
        <fullName evidence="1">Uncharacterized protein YecE (DUF72 family)</fullName>
    </submittedName>
</protein>
<dbReference type="EMBL" id="JACHXR010000003">
    <property type="protein sequence ID" value="MBB3230655.1"/>
    <property type="molecule type" value="Genomic_DNA"/>
</dbReference>
<accession>A0A7W5ETW0</accession>
<gene>
    <name evidence="1" type="ORF">FHR97_001504</name>
</gene>
<dbReference type="Gene3D" id="3.20.20.410">
    <property type="entry name" value="Protein of unknown function UPF0759"/>
    <property type="match status" value="1"/>
</dbReference>
<dbReference type="InterPro" id="IPR036520">
    <property type="entry name" value="UPF0759_sf"/>
</dbReference>
<dbReference type="Proteomes" id="UP000518892">
    <property type="component" value="Unassembled WGS sequence"/>
</dbReference>
<proteinExistence type="predicted"/>
<sequence>MSAADAPPPLHLGLPMWANPDWRGGLYPPHGGGDGHLADYARVFSAVEGNTTFYSGAPRPETVAAWSRQAPSAFRFCFKLPASLTHERRLVGVAPDLEAFLATLAPLRDRLGPVMVQLPRDFGADELPRLDAVLSRWPKAIPCAVEVRHSEFFHKGTAETALNRLLISHGVNRVMLDVRPLFSTPAGDHPGMRQAQGEKPKRPLHVLSTANHPLVRFIGHVDAAINIRYFGPWIDRLALWIKQGKTPFLFVHTADNRQAPELARRLYRDLAVRADLPALPAFPGERQTRLF</sequence>
<keyword evidence="2" id="KW-1185">Reference proteome</keyword>
<reference evidence="1 2" key="1">
    <citation type="submission" date="2020-08" db="EMBL/GenBank/DDBJ databases">
        <title>Genomic Encyclopedia of Type Strains, Phase III (KMG-III): the genomes of soil and plant-associated and newly described type strains.</title>
        <authorList>
            <person name="Whitman W."/>
        </authorList>
    </citation>
    <scope>NUCLEOTIDE SEQUENCE [LARGE SCALE GENOMIC DNA]</scope>
    <source>
        <strain evidence="1 2">CECT 7744</strain>
    </source>
</reference>
<evidence type="ECO:0000313" key="2">
    <source>
        <dbReference type="Proteomes" id="UP000518892"/>
    </source>
</evidence>
<dbReference type="InterPro" id="IPR002763">
    <property type="entry name" value="DUF72"/>
</dbReference>
<dbReference type="PANTHER" id="PTHR30348">
    <property type="entry name" value="UNCHARACTERIZED PROTEIN YECE"/>
    <property type="match status" value="1"/>
</dbReference>
<organism evidence="1 2">
    <name type="scientific">Halomonas stenophila</name>
    <dbReference type="NCBI Taxonomy" id="795312"/>
    <lineage>
        <taxon>Bacteria</taxon>
        <taxon>Pseudomonadati</taxon>
        <taxon>Pseudomonadota</taxon>
        <taxon>Gammaproteobacteria</taxon>
        <taxon>Oceanospirillales</taxon>
        <taxon>Halomonadaceae</taxon>
        <taxon>Halomonas</taxon>
    </lineage>
</organism>
<dbReference type="AlphaFoldDB" id="A0A7W5ETW0"/>
<comment type="caution">
    <text evidence="1">The sequence shown here is derived from an EMBL/GenBank/DDBJ whole genome shotgun (WGS) entry which is preliminary data.</text>
</comment>
<dbReference type="SUPFAM" id="SSF117396">
    <property type="entry name" value="TM1631-like"/>
    <property type="match status" value="1"/>
</dbReference>
<name>A0A7W5ETW0_9GAMM</name>